<reference evidence="1" key="1">
    <citation type="journal article" date="2022" name="DNA Res.">
        <title>Genome analysis of five recently described species of the CUG-Ser clade uncovers Candida theae as a new hybrid lineage with pathogenic potential in the Candida parapsilosis species complex.</title>
        <authorList>
            <person name="Mixao V."/>
            <person name="Del Olmo V."/>
            <person name="Hegedusova E."/>
            <person name="Saus E."/>
            <person name="Pryszcz L."/>
            <person name="Cillingova A."/>
            <person name="Nosek J."/>
            <person name="Gabaldon T."/>
        </authorList>
    </citation>
    <scope>NUCLEOTIDE SEQUENCE</scope>
    <source>
        <strain evidence="1">CBS 10844</strain>
    </source>
</reference>
<dbReference type="Proteomes" id="UP001202479">
    <property type="component" value="Unassembled WGS sequence"/>
</dbReference>
<gene>
    <name evidence="1" type="ORF">KGF56_003395</name>
</gene>
<dbReference type="RefSeq" id="XP_049179507.1">
    <property type="nucleotide sequence ID" value="XM_049324724.1"/>
</dbReference>
<proteinExistence type="predicted"/>
<evidence type="ECO:0000313" key="1">
    <source>
        <dbReference type="EMBL" id="KAI3403760.1"/>
    </source>
</evidence>
<dbReference type="EMBL" id="JAHUZD010000120">
    <property type="protein sequence ID" value="KAI3403760.1"/>
    <property type="molecule type" value="Genomic_DNA"/>
</dbReference>
<comment type="caution">
    <text evidence="1">The sequence shown here is derived from an EMBL/GenBank/DDBJ whole genome shotgun (WGS) entry which is preliminary data.</text>
</comment>
<dbReference type="AlphaFoldDB" id="A0AAI9WXH0"/>
<accession>A0AAI9WXH0</accession>
<sequence length="200" mass="23144">MKRIKDINKDLDIKLNAYVSNIDASTPGVVCNAFRYLADRYRFNNIDKYFRKHGKKDYLFLSKNPLSSTKSRKVLNGVHGCCDRDRDEFPYSSTKDNTNLKKDVSILCVNSITDNRLDGSRLGRFYAASTYNNIDYSKSFPFWPNMDIKSSEIPKRYETSPVDGFILFFNIEGVDCNLKTNEPLFNGKLFSEAIRYPTFE</sequence>
<name>A0AAI9WXH0_9ASCO</name>
<evidence type="ECO:0000313" key="2">
    <source>
        <dbReference type="Proteomes" id="UP001202479"/>
    </source>
</evidence>
<dbReference type="GeneID" id="73381010"/>
<keyword evidence="2" id="KW-1185">Reference proteome</keyword>
<protein>
    <submittedName>
        <fullName evidence="1">Uncharacterized protein</fullName>
    </submittedName>
</protein>
<organism evidence="1 2">
    <name type="scientific">Candida oxycetoniae</name>
    <dbReference type="NCBI Taxonomy" id="497107"/>
    <lineage>
        <taxon>Eukaryota</taxon>
        <taxon>Fungi</taxon>
        <taxon>Dikarya</taxon>
        <taxon>Ascomycota</taxon>
        <taxon>Saccharomycotina</taxon>
        <taxon>Pichiomycetes</taxon>
        <taxon>Debaryomycetaceae</taxon>
        <taxon>Candida/Lodderomyces clade</taxon>
        <taxon>Candida</taxon>
    </lineage>
</organism>